<comment type="caution">
    <text evidence="2">The sequence shown here is derived from an EMBL/GenBank/DDBJ whole genome shotgun (WGS) entry which is preliminary data.</text>
</comment>
<dbReference type="Proteomes" id="UP000435112">
    <property type="component" value="Unassembled WGS sequence"/>
</dbReference>
<evidence type="ECO:0000256" key="1">
    <source>
        <dbReference type="SAM" id="MobiDB-lite"/>
    </source>
</evidence>
<dbReference type="AlphaFoldDB" id="A0A6A3NUH5"/>
<feature type="region of interest" description="Disordered" evidence="1">
    <location>
        <begin position="172"/>
        <end position="229"/>
    </location>
</feature>
<feature type="compositionally biased region" description="Low complexity" evidence="1">
    <location>
        <begin position="192"/>
        <end position="210"/>
    </location>
</feature>
<name>A0A6A3NUH5_9STRA</name>
<organism evidence="2 3">
    <name type="scientific">Phytophthora rubi</name>
    <dbReference type="NCBI Taxonomy" id="129364"/>
    <lineage>
        <taxon>Eukaryota</taxon>
        <taxon>Sar</taxon>
        <taxon>Stramenopiles</taxon>
        <taxon>Oomycota</taxon>
        <taxon>Peronosporomycetes</taxon>
        <taxon>Peronosporales</taxon>
        <taxon>Peronosporaceae</taxon>
        <taxon>Phytophthora</taxon>
    </lineage>
</organism>
<dbReference type="OrthoDB" id="126293at2759"/>
<gene>
    <name evidence="2" type="ORF">PR002_g1710</name>
</gene>
<dbReference type="EMBL" id="QXFU01000052">
    <property type="protein sequence ID" value="KAE9046325.1"/>
    <property type="molecule type" value="Genomic_DNA"/>
</dbReference>
<protein>
    <submittedName>
        <fullName evidence="2">Uncharacterized protein</fullName>
    </submittedName>
</protein>
<feature type="compositionally biased region" description="Acidic residues" evidence="1">
    <location>
        <begin position="211"/>
        <end position="229"/>
    </location>
</feature>
<evidence type="ECO:0000313" key="2">
    <source>
        <dbReference type="EMBL" id="KAE9046325.1"/>
    </source>
</evidence>
<sequence length="229" mass="25133">MTMPSPGRDTPAVKTSPAETEKTESVRITNTSTLPVTSRYASSTMKDLQRFMSAYDTYYHSLTVADMHHILEEHTVEQVMLEREQKKIVKYFVAAIEPAEFREAIEKRLQYAQHKDLKTDIVKGYAWVLERLKPYLVWQPAQVKPQARAQTISPAPNRTRPGVAATMAALRRQVQASSGPDSDADSFASDQGAVVDSGDGANGGDASVGDSSDDDEFESDGDDSSDGDV</sequence>
<feature type="region of interest" description="Disordered" evidence="1">
    <location>
        <begin position="1"/>
        <end position="27"/>
    </location>
</feature>
<proteinExistence type="predicted"/>
<evidence type="ECO:0000313" key="3">
    <source>
        <dbReference type="Proteomes" id="UP000435112"/>
    </source>
</evidence>
<reference evidence="2 3" key="1">
    <citation type="submission" date="2018-09" db="EMBL/GenBank/DDBJ databases">
        <title>Genomic investigation of the strawberry pathogen Phytophthora fragariae indicates pathogenicity is determined by transcriptional variation in three key races.</title>
        <authorList>
            <person name="Adams T.M."/>
            <person name="Armitage A.D."/>
            <person name="Sobczyk M.K."/>
            <person name="Bates H.J."/>
            <person name="Dunwell J.M."/>
            <person name="Nellist C.F."/>
            <person name="Harrison R.J."/>
        </authorList>
    </citation>
    <scope>NUCLEOTIDE SEQUENCE [LARGE SCALE GENOMIC DNA]</scope>
    <source>
        <strain evidence="2 3">SCRP324</strain>
    </source>
</reference>
<accession>A0A6A3NUH5</accession>